<sequence>MNVDHVKSEYNLTTVELKHWSPHDHQYFQLLLECLFILDDIRKFQFFILRYVTAAATTQKCRYGQMKRRKQKRWRIHDFSLYGTVF</sequence>
<comment type="caution">
    <text evidence="1">The sequence shown here is derived from an EMBL/GenBank/DDBJ whole genome shotgun (WGS) entry which is preliminary data.</text>
</comment>
<proteinExistence type="predicted"/>
<protein>
    <submittedName>
        <fullName evidence="1">Uncharacterized protein</fullName>
    </submittedName>
</protein>
<evidence type="ECO:0000313" key="2">
    <source>
        <dbReference type="Proteomes" id="UP000015453"/>
    </source>
</evidence>
<evidence type="ECO:0000313" key="1">
    <source>
        <dbReference type="EMBL" id="EPS59860.1"/>
    </source>
</evidence>
<dbReference type="Proteomes" id="UP000015453">
    <property type="component" value="Unassembled WGS sequence"/>
</dbReference>
<accession>S8BZA0</accession>
<dbReference type="EMBL" id="AUSU01008022">
    <property type="protein sequence ID" value="EPS59860.1"/>
    <property type="molecule type" value="Genomic_DNA"/>
</dbReference>
<organism evidence="1 2">
    <name type="scientific">Genlisea aurea</name>
    <dbReference type="NCBI Taxonomy" id="192259"/>
    <lineage>
        <taxon>Eukaryota</taxon>
        <taxon>Viridiplantae</taxon>
        <taxon>Streptophyta</taxon>
        <taxon>Embryophyta</taxon>
        <taxon>Tracheophyta</taxon>
        <taxon>Spermatophyta</taxon>
        <taxon>Magnoliopsida</taxon>
        <taxon>eudicotyledons</taxon>
        <taxon>Gunneridae</taxon>
        <taxon>Pentapetalae</taxon>
        <taxon>asterids</taxon>
        <taxon>lamiids</taxon>
        <taxon>Lamiales</taxon>
        <taxon>Lentibulariaceae</taxon>
        <taxon>Genlisea</taxon>
    </lineage>
</organism>
<keyword evidence="2" id="KW-1185">Reference proteome</keyword>
<gene>
    <name evidence="1" type="ORF">M569_14945</name>
</gene>
<name>S8BZA0_9LAMI</name>
<reference evidence="1 2" key="1">
    <citation type="journal article" date="2013" name="BMC Genomics">
        <title>The miniature genome of a carnivorous plant Genlisea aurea contains a low number of genes and short non-coding sequences.</title>
        <authorList>
            <person name="Leushkin E.V."/>
            <person name="Sutormin R.A."/>
            <person name="Nabieva E.R."/>
            <person name="Penin A.A."/>
            <person name="Kondrashov A.S."/>
            <person name="Logacheva M.D."/>
        </authorList>
    </citation>
    <scope>NUCLEOTIDE SEQUENCE [LARGE SCALE GENOMIC DNA]</scope>
</reference>
<dbReference type="AlphaFoldDB" id="S8BZA0"/>